<proteinExistence type="predicted"/>
<evidence type="ECO:0000313" key="3">
    <source>
        <dbReference type="Proteomes" id="UP000199532"/>
    </source>
</evidence>
<gene>
    <name evidence="2" type="ORF">SAMN04487995_1556</name>
</gene>
<keyword evidence="1" id="KW-1133">Transmembrane helix</keyword>
<reference evidence="2 3" key="1">
    <citation type="submission" date="2016-10" db="EMBL/GenBank/DDBJ databases">
        <authorList>
            <person name="de Groot N.N."/>
        </authorList>
    </citation>
    <scope>NUCLEOTIDE SEQUENCE [LARGE SCALE GENOMIC DNA]</scope>
    <source>
        <strain evidence="2 3">DSM 19938</strain>
    </source>
</reference>
<name>A0A1H6RYW6_9BACT</name>
<evidence type="ECO:0000256" key="1">
    <source>
        <dbReference type="SAM" id="Phobius"/>
    </source>
</evidence>
<dbReference type="AlphaFoldDB" id="A0A1H6RYW6"/>
<dbReference type="EMBL" id="FNXY01000002">
    <property type="protein sequence ID" value="SEI59606.1"/>
    <property type="molecule type" value="Genomic_DNA"/>
</dbReference>
<keyword evidence="3" id="KW-1185">Reference proteome</keyword>
<keyword evidence="1" id="KW-0812">Transmembrane</keyword>
<accession>A0A1H6RYW6</accession>
<keyword evidence="1" id="KW-0472">Membrane</keyword>
<organism evidence="2 3">
    <name type="scientific">Dyadobacter koreensis</name>
    <dbReference type="NCBI Taxonomy" id="408657"/>
    <lineage>
        <taxon>Bacteria</taxon>
        <taxon>Pseudomonadati</taxon>
        <taxon>Bacteroidota</taxon>
        <taxon>Cytophagia</taxon>
        <taxon>Cytophagales</taxon>
        <taxon>Spirosomataceae</taxon>
        <taxon>Dyadobacter</taxon>
    </lineage>
</organism>
<protein>
    <submittedName>
        <fullName evidence="2">Uncharacterized protein</fullName>
    </submittedName>
</protein>
<dbReference type="STRING" id="408657.SAMN04487995_1556"/>
<dbReference type="Proteomes" id="UP000199532">
    <property type="component" value="Unassembled WGS sequence"/>
</dbReference>
<feature type="transmembrane region" description="Helical" evidence="1">
    <location>
        <begin position="12"/>
        <end position="30"/>
    </location>
</feature>
<evidence type="ECO:0000313" key="2">
    <source>
        <dbReference type="EMBL" id="SEI59606.1"/>
    </source>
</evidence>
<sequence>MKSFSSDYNERYTYQSAFFALINVILLNMARKASLYNEY</sequence>